<evidence type="ECO:0000256" key="1">
    <source>
        <dbReference type="SAM" id="MobiDB-lite"/>
    </source>
</evidence>
<dbReference type="InterPro" id="IPR013783">
    <property type="entry name" value="Ig-like_fold"/>
</dbReference>
<proteinExistence type="predicted"/>
<reference evidence="3 4" key="2">
    <citation type="submission" date="2014-11" db="EMBL/GenBank/DDBJ databases">
        <title>Draft genome sequence of the solvent-tolerant Pseudomonas putida S12 including megaplasmid pTTS12.</title>
        <authorList>
            <person name="Wierckx N."/>
            <person name="Nijkamp J."/>
            <person name="Ballerstedt H."/>
            <person name="Siezen R.J."/>
            <person name="Wels M."/>
            <person name="de Ridder D."/>
            <person name="de Winde J.H."/>
            <person name="Ruijssenaars H.J."/>
        </authorList>
    </citation>
    <scope>NUCLEOTIDE SEQUENCE [LARGE SCALE GENOMIC DNA]</scope>
    <source>
        <strain evidence="3 4">S12</strain>
    </source>
</reference>
<evidence type="ECO:0000313" key="4">
    <source>
        <dbReference type="Proteomes" id="UP000017753"/>
    </source>
</evidence>
<reference evidence="3 4" key="1">
    <citation type="submission" date="2014-11" db="EMBL/GenBank/DDBJ databases">
        <title>Complete genome sequence of Pseudomonas putida S12 including megaplasmid pTTS12.</title>
        <authorList>
            <person name="Kuepper J."/>
            <person name="Ruijssenaars H.J."/>
            <person name="Blank L.M."/>
            <person name="de Winde J.H."/>
            <person name="Wierckx N."/>
        </authorList>
    </citation>
    <scope>NUCLEOTIDE SEQUENCE [LARGE SCALE GENOMIC DNA]</scope>
    <source>
        <strain evidence="3 4">S12</strain>
    </source>
</reference>
<gene>
    <name evidence="3" type="ORF">RPPX_05120</name>
</gene>
<organism evidence="3 4">
    <name type="scientific">Pseudomonas putida S12</name>
    <dbReference type="NCBI Taxonomy" id="1215087"/>
    <lineage>
        <taxon>Bacteria</taxon>
        <taxon>Pseudomonadati</taxon>
        <taxon>Pseudomonadota</taxon>
        <taxon>Gammaproteobacteria</taxon>
        <taxon>Pseudomonadales</taxon>
        <taxon>Pseudomonadaceae</taxon>
        <taxon>Pseudomonas</taxon>
    </lineage>
</organism>
<accession>A0AA34RSI3</accession>
<sequence>MAPTNLVIGLAGSQLSGRGEVGTTVQVRDAAGNILATGTVAADGTFSVTLFPAQANGEALDVRLVDAAGTGFTATDAAGNTSRTSTVAPGSPRPVKVPSSATVPVARMLPAASRTCTVVPTSPRPLSWLPARPITRLVGASGGVVSPPSMSGAVVSPSVMAGFKVMAKVPSGLTVPVAITVPASSRT</sequence>
<dbReference type="Pfam" id="PF17936">
    <property type="entry name" value="Big_6"/>
    <property type="match status" value="1"/>
</dbReference>
<evidence type="ECO:0000259" key="2">
    <source>
        <dbReference type="Pfam" id="PF17936"/>
    </source>
</evidence>
<dbReference type="Gene3D" id="2.60.40.10">
    <property type="entry name" value="Immunoglobulins"/>
    <property type="match status" value="1"/>
</dbReference>
<dbReference type="Proteomes" id="UP000017753">
    <property type="component" value="Chromosome"/>
</dbReference>
<protein>
    <recommendedName>
        <fullName evidence="2">Bacterial Ig domain-containing protein</fullName>
    </recommendedName>
</protein>
<dbReference type="EMBL" id="CP009974">
    <property type="protein sequence ID" value="AJA12749.1"/>
    <property type="molecule type" value="Genomic_DNA"/>
</dbReference>
<dbReference type="AlphaFoldDB" id="A0AA34RSI3"/>
<evidence type="ECO:0000313" key="3">
    <source>
        <dbReference type="EMBL" id="AJA12749.1"/>
    </source>
</evidence>
<name>A0AA34RSI3_PSEPU</name>
<feature type="domain" description="Bacterial Ig" evidence="2">
    <location>
        <begin position="2"/>
        <end position="70"/>
    </location>
</feature>
<dbReference type="InterPro" id="IPR041498">
    <property type="entry name" value="Big_6"/>
</dbReference>
<feature type="region of interest" description="Disordered" evidence="1">
    <location>
        <begin position="76"/>
        <end position="99"/>
    </location>
</feature>